<comment type="caution">
    <text evidence="2">The sequence shown here is derived from an EMBL/GenBank/DDBJ whole genome shotgun (WGS) entry which is preliminary data.</text>
</comment>
<evidence type="ECO:0000256" key="1">
    <source>
        <dbReference type="SAM" id="MobiDB-lite"/>
    </source>
</evidence>
<reference evidence="2 3" key="1">
    <citation type="submission" date="2021-01" db="EMBL/GenBank/DDBJ databases">
        <title>Whole genome shotgun sequence of Microbispora amethystogenes NBRC 101907.</title>
        <authorList>
            <person name="Komaki H."/>
            <person name="Tamura T."/>
        </authorList>
    </citation>
    <scope>NUCLEOTIDE SEQUENCE [LARGE SCALE GENOMIC DNA]</scope>
    <source>
        <strain evidence="2 3">NBRC 101907</strain>
    </source>
</reference>
<sequence length="91" mass="9182">MIEVTAAMADDGPNVARQVSAARSIGSNGSLSGRGPVTDGGSELGGTDTAIYGSAAPAMIVRGTQRNRIESLTPELPPAGSRSVMVAIVER</sequence>
<keyword evidence="3" id="KW-1185">Reference proteome</keyword>
<protein>
    <submittedName>
        <fullName evidence="2">Uncharacterized protein</fullName>
    </submittedName>
</protein>
<organism evidence="2 3">
    <name type="scientific">Microbispora amethystogenes</name>
    <dbReference type="NCBI Taxonomy" id="1427754"/>
    <lineage>
        <taxon>Bacteria</taxon>
        <taxon>Bacillati</taxon>
        <taxon>Actinomycetota</taxon>
        <taxon>Actinomycetes</taxon>
        <taxon>Streptosporangiales</taxon>
        <taxon>Streptosporangiaceae</taxon>
        <taxon>Microbispora</taxon>
    </lineage>
</organism>
<evidence type="ECO:0000313" key="2">
    <source>
        <dbReference type="EMBL" id="GIH33657.1"/>
    </source>
</evidence>
<dbReference type="Proteomes" id="UP000651728">
    <property type="component" value="Unassembled WGS sequence"/>
</dbReference>
<gene>
    <name evidence="2" type="ORF">Mam01_38210</name>
</gene>
<feature type="region of interest" description="Disordered" evidence="1">
    <location>
        <begin position="23"/>
        <end position="48"/>
    </location>
</feature>
<accession>A0ABQ4FFR2</accession>
<evidence type="ECO:0000313" key="3">
    <source>
        <dbReference type="Proteomes" id="UP000651728"/>
    </source>
</evidence>
<dbReference type="EMBL" id="BOOB01000027">
    <property type="protein sequence ID" value="GIH33657.1"/>
    <property type="molecule type" value="Genomic_DNA"/>
</dbReference>
<proteinExistence type="predicted"/>
<name>A0ABQ4FFR2_9ACTN</name>